<dbReference type="Gene3D" id="3.40.50.2300">
    <property type="match status" value="1"/>
</dbReference>
<evidence type="ECO:0000256" key="1">
    <source>
        <dbReference type="PROSITE-ProRule" id="PRU00169"/>
    </source>
</evidence>
<dbReference type="RefSeq" id="WP_036751983.1">
    <property type="nucleotide sequence ID" value="NZ_JAGSGC010000006.1"/>
</dbReference>
<dbReference type="PANTHER" id="PTHR45526">
    <property type="entry name" value="TRANSCRIPTIONAL REGULATORY PROTEIN DPIA"/>
    <property type="match status" value="1"/>
</dbReference>
<dbReference type="InterPro" id="IPR051271">
    <property type="entry name" value="2C-system_Tx_regulators"/>
</dbReference>
<reference evidence="3 4" key="1">
    <citation type="submission" date="2014-04" db="EMBL/GenBank/DDBJ databases">
        <title>Draft genome sequence of Photobacterium halotolerans S2753: a solonamide, ngercheumicin and holomycin producer.</title>
        <authorList>
            <person name="Machado H.R."/>
            <person name="Gram L."/>
        </authorList>
    </citation>
    <scope>NUCLEOTIDE SEQUENCE [LARGE SCALE GENOMIC DNA]</scope>
    <source>
        <strain evidence="3 4">S2753</strain>
    </source>
</reference>
<dbReference type="InterPro" id="IPR001789">
    <property type="entry name" value="Sig_transdc_resp-reg_receiver"/>
</dbReference>
<feature type="modified residue" description="4-aspartylphosphate" evidence="1">
    <location>
        <position position="59"/>
    </location>
</feature>
<evidence type="ECO:0000313" key="3">
    <source>
        <dbReference type="EMBL" id="KDM91435.1"/>
    </source>
</evidence>
<dbReference type="SMART" id="SM00448">
    <property type="entry name" value="REC"/>
    <property type="match status" value="1"/>
</dbReference>
<evidence type="ECO:0000313" key="4">
    <source>
        <dbReference type="Proteomes" id="UP000027192"/>
    </source>
</evidence>
<name>A0A066RLV7_9GAMM</name>
<proteinExistence type="predicted"/>
<protein>
    <recommendedName>
        <fullName evidence="2">Response regulatory domain-containing protein</fullName>
    </recommendedName>
</protein>
<dbReference type="GO" id="GO:0000156">
    <property type="term" value="F:phosphorelay response regulator activity"/>
    <property type="evidence" value="ECO:0007669"/>
    <property type="project" value="TreeGrafter"/>
</dbReference>
<dbReference type="CDD" id="cd00156">
    <property type="entry name" value="REC"/>
    <property type="match status" value="1"/>
</dbReference>
<gene>
    <name evidence="3" type="ORF">EA58_10420</name>
</gene>
<evidence type="ECO:0000259" key="2">
    <source>
        <dbReference type="PROSITE" id="PS50110"/>
    </source>
</evidence>
<accession>A0A066RLV7</accession>
<feature type="domain" description="Response regulatory" evidence="2">
    <location>
        <begin position="3"/>
        <end position="125"/>
    </location>
</feature>
<dbReference type="STRING" id="1654360.EA58_10420"/>
<sequence length="134" mass="15032">MKNVLIIEDNKMMAQILAQLLRNSVQPQTLLYAGSTNQAEAIFAKSKLVGYSLDCVFLDLNLNVPLDGLPLLTQIKQDFPDLPVIIVTAENEMETVKKVISHKPDGYIVKPLSMKKLNQCLEKVHQSRQLNAEN</sequence>
<keyword evidence="4" id="KW-1185">Reference proteome</keyword>
<dbReference type="SUPFAM" id="SSF52172">
    <property type="entry name" value="CheY-like"/>
    <property type="match status" value="1"/>
</dbReference>
<dbReference type="Pfam" id="PF00072">
    <property type="entry name" value="Response_reg"/>
    <property type="match status" value="1"/>
</dbReference>
<organism evidence="3 4">
    <name type="scientific">Photobacterium galatheae</name>
    <dbReference type="NCBI Taxonomy" id="1654360"/>
    <lineage>
        <taxon>Bacteria</taxon>
        <taxon>Pseudomonadati</taxon>
        <taxon>Pseudomonadota</taxon>
        <taxon>Gammaproteobacteria</taxon>
        <taxon>Vibrionales</taxon>
        <taxon>Vibrionaceae</taxon>
        <taxon>Photobacterium</taxon>
    </lineage>
</organism>
<keyword evidence="1" id="KW-0597">Phosphoprotein</keyword>
<dbReference type="InterPro" id="IPR011006">
    <property type="entry name" value="CheY-like_superfamily"/>
</dbReference>
<dbReference type="EMBL" id="JMIB01000021">
    <property type="protein sequence ID" value="KDM91435.1"/>
    <property type="molecule type" value="Genomic_DNA"/>
</dbReference>
<dbReference type="OrthoDB" id="5824387at2"/>
<dbReference type="AlphaFoldDB" id="A0A066RLV7"/>
<dbReference type="PROSITE" id="PS50110">
    <property type="entry name" value="RESPONSE_REGULATORY"/>
    <property type="match status" value="1"/>
</dbReference>
<comment type="caution">
    <text evidence="3">The sequence shown here is derived from an EMBL/GenBank/DDBJ whole genome shotgun (WGS) entry which is preliminary data.</text>
</comment>
<dbReference type="PANTHER" id="PTHR45526:SF1">
    <property type="entry name" value="TRANSCRIPTIONAL REGULATORY PROTEIN DCUR-RELATED"/>
    <property type="match status" value="1"/>
</dbReference>
<dbReference type="Proteomes" id="UP000027192">
    <property type="component" value="Unassembled WGS sequence"/>
</dbReference>